<sequence length="409" mass="46756">MKGTKVKVPAVIDKSGKEHDCLYTRVDKIKLIDKDPTEVCSANQLKDVYHMHDTLTIDLIVIDKFYGRNVQYECISMPQIELVGLWYHICPMCMRLEKLGGFRVYCTQSSSWTSFWAGTGSGMLSWSKSAVLSLLEVESKILVRIAELREHECEIAVEDVMYMLVLHKFSEIRVHLVPRLSRCIYNGRLEIWPSKDWELESIHNFEVLEMIREHLTAVIGWRADSNVTDNWATTQIPRLQLCGVYAASILYGYFLKSISLRHHLELSVAEANCDLGITCRNPLPQSELWSCGIKNIAFGRISNTQSISVGQDSCSRGKKREKLRRYIMGFDPETLQMRAKPKTKEVVNLVEKHSCALFGDEKTGLIETNEVILTSLSSLKRIVLEAVAFGSFLWDTEEYVDAVYKLKEN</sequence>
<dbReference type="Proteomes" id="UP000306102">
    <property type="component" value="Unassembled WGS sequence"/>
</dbReference>
<name>A0A4V3WPU8_CAMSN</name>
<comment type="caution">
    <text evidence="1">The sequence shown here is derived from an EMBL/GenBank/DDBJ whole genome shotgun (WGS) entry which is preliminary data.</text>
</comment>
<evidence type="ECO:0000313" key="2">
    <source>
        <dbReference type="Proteomes" id="UP000306102"/>
    </source>
</evidence>
<keyword evidence="2" id="KW-1185">Reference proteome</keyword>
<dbReference type="PANTHER" id="PTHR31808:SF9">
    <property type="entry name" value="F21O3.2 PROTEIN"/>
    <property type="match status" value="1"/>
</dbReference>
<reference evidence="1 2" key="1">
    <citation type="journal article" date="2018" name="Proc. Natl. Acad. Sci. U.S.A.">
        <title>Draft genome sequence of Camellia sinensis var. sinensis provides insights into the evolution of the tea genome and tea quality.</title>
        <authorList>
            <person name="Wei C."/>
            <person name="Yang H."/>
            <person name="Wang S."/>
            <person name="Zhao J."/>
            <person name="Liu C."/>
            <person name="Gao L."/>
            <person name="Xia E."/>
            <person name="Lu Y."/>
            <person name="Tai Y."/>
            <person name="She G."/>
            <person name="Sun J."/>
            <person name="Cao H."/>
            <person name="Tong W."/>
            <person name="Gao Q."/>
            <person name="Li Y."/>
            <person name="Deng W."/>
            <person name="Jiang X."/>
            <person name="Wang W."/>
            <person name="Chen Q."/>
            <person name="Zhang S."/>
            <person name="Li H."/>
            <person name="Wu J."/>
            <person name="Wang P."/>
            <person name="Li P."/>
            <person name="Shi C."/>
            <person name="Zheng F."/>
            <person name="Jian J."/>
            <person name="Huang B."/>
            <person name="Shan D."/>
            <person name="Shi M."/>
            <person name="Fang C."/>
            <person name="Yue Y."/>
            <person name="Li F."/>
            <person name="Li D."/>
            <person name="Wei S."/>
            <person name="Han B."/>
            <person name="Jiang C."/>
            <person name="Yin Y."/>
            <person name="Xia T."/>
            <person name="Zhang Z."/>
            <person name="Bennetzen J.L."/>
            <person name="Zhao S."/>
            <person name="Wan X."/>
        </authorList>
    </citation>
    <scope>NUCLEOTIDE SEQUENCE [LARGE SCALE GENOMIC DNA]</scope>
    <source>
        <strain evidence="2">cv. Shuchazao</strain>
        <tissue evidence="1">Leaf</tissue>
    </source>
</reference>
<gene>
    <name evidence="1" type="ORF">TEA_005362</name>
</gene>
<dbReference type="EMBL" id="SDRB02003413">
    <property type="protein sequence ID" value="THG17817.1"/>
    <property type="molecule type" value="Genomic_DNA"/>
</dbReference>
<protein>
    <submittedName>
        <fullName evidence="1">Uncharacterized protein</fullName>
    </submittedName>
</protein>
<dbReference type="AlphaFoldDB" id="A0A4V3WPU8"/>
<dbReference type="Pfam" id="PF05542">
    <property type="entry name" value="DUF760"/>
    <property type="match status" value="1"/>
</dbReference>
<proteinExistence type="predicted"/>
<dbReference type="PANTHER" id="PTHR31808">
    <property type="entry name" value="EXPRESSED PROTEIN"/>
    <property type="match status" value="1"/>
</dbReference>
<dbReference type="InterPro" id="IPR038925">
    <property type="entry name" value="At3g17800-like"/>
</dbReference>
<dbReference type="InterPro" id="IPR008479">
    <property type="entry name" value="DUF760"/>
</dbReference>
<accession>A0A4V3WPU8</accession>
<evidence type="ECO:0000313" key="1">
    <source>
        <dbReference type="EMBL" id="THG17817.1"/>
    </source>
</evidence>
<organism evidence="1 2">
    <name type="scientific">Camellia sinensis var. sinensis</name>
    <name type="common">China tea</name>
    <dbReference type="NCBI Taxonomy" id="542762"/>
    <lineage>
        <taxon>Eukaryota</taxon>
        <taxon>Viridiplantae</taxon>
        <taxon>Streptophyta</taxon>
        <taxon>Embryophyta</taxon>
        <taxon>Tracheophyta</taxon>
        <taxon>Spermatophyta</taxon>
        <taxon>Magnoliopsida</taxon>
        <taxon>eudicotyledons</taxon>
        <taxon>Gunneridae</taxon>
        <taxon>Pentapetalae</taxon>
        <taxon>asterids</taxon>
        <taxon>Ericales</taxon>
        <taxon>Theaceae</taxon>
        <taxon>Camellia</taxon>
    </lineage>
</organism>